<dbReference type="Pfam" id="PF02771">
    <property type="entry name" value="Acyl-CoA_dh_N"/>
    <property type="match status" value="1"/>
</dbReference>
<proteinExistence type="inferred from homology"/>
<keyword evidence="9" id="KW-1185">Reference proteome</keyword>
<comment type="cofactor">
    <cofactor evidence="1">
        <name>FAD</name>
        <dbReference type="ChEBI" id="CHEBI:57692"/>
    </cofactor>
</comment>
<dbReference type="InterPro" id="IPR037069">
    <property type="entry name" value="AcylCoA_DH/ox_N_sf"/>
</dbReference>
<reference evidence="9" key="1">
    <citation type="journal article" date="2019" name="Int. J. Syst. Evol. Microbiol.">
        <title>The Global Catalogue of Microorganisms (GCM) 10K type strain sequencing project: providing services to taxonomists for standard genome sequencing and annotation.</title>
        <authorList>
            <consortium name="The Broad Institute Genomics Platform"/>
            <consortium name="The Broad Institute Genome Sequencing Center for Infectious Disease"/>
            <person name="Wu L."/>
            <person name="Ma J."/>
        </authorList>
    </citation>
    <scope>NUCLEOTIDE SEQUENCE [LARGE SCALE GENOMIC DNA]</scope>
    <source>
        <strain evidence="9">CECT 7131</strain>
    </source>
</reference>
<evidence type="ECO:0000256" key="1">
    <source>
        <dbReference type="ARBA" id="ARBA00001974"/>
    </source>
</evidence>
<dbReference type="InterPro" id="IPR050741">
    <property type="entry name" value="Acyl-CoA_dehydrogenase"/>
</dbReference>
<dbReference type="InterPro" id="IPR009100">
    <property type="entry name" value="AcylCoA_DH/oxidase_NM_dom_sf"/>
</dbReference>
<organism evidence="8 9">
    <name type="scientific">Paeniroseomonas aquatica</name>
    <dbReference type="NCBI Taxonomy" id="373043"/>
    <lineage>
        <taxon>Bacteria</taxon>
        <taxon>Pseudomonadati</taxon>
        <taxon>Pseudomonadota</taxon>
        <taxon>Alphaproteobacteria</taxon>
        <taxon>Acetobacterales</taxon>
        <taxon>Acetobacteraceae</taxon>
        <taxon>Paeniroseomonas</taxon>
    </lineage>
</organism>
<dbReference type="PANTHER" id="PTHR48083">
    <property type="entry name" value="MEDIUM-CHAIN SPECIFIC ACYL-COA DEHYDROGENASE, MITOCHONDRIAL-RELATED"/>
    <property type="match status" value="1"/>
</dbReference>
<comment type="similarity">
    <text evidence="2">Belongs to the acyl-CoA dehydrogenase family.</text>
</comment>
<comment type="caution">
    <text evidence="8">The sequence shown here is derived from an EMBL/GenBank/DDBJ whole genome shotgun (WGS) entry which is preliminary data.</text>
</comment>
<protein>
    <submittedName>
        <fullName evidence="8">Acyl-CoA dehydrogenase family protein</fullName>
        <ecNumber evidence="8">1.-.-.-</ecNumber>
    </submittedName>
</protein>
<dbReference type="Proteomes" id="UP001529369">
    <property type="component" value="Unassembled WGS sequence"/>
</dbReference>
<dbReference type="RefSeq" id="WP_290314958.1">
    <property type="nucleotide sequence ID" value="NZ_JAUFPN010000020.1"/>
</dbReference>
<keyword evidence="3" id="KW-0285">Flavoprotein</keyword>
<evidence type="ECO:0000256" key="5">
    <source>
        <dbReference type="ARBA" id="ARBA00023002"/>
    </source>
</evidence>
<dbReference type="EC" id="1.-.-.-" evidence="8"/>
<dbReference type="InterPro" id="IPR046373">
    <property type="entry name" value="Acyl-CoA_Oxase/DH_mid-dom_sf"/>
</dbReference>
<keyword evidence="5 8" id="KW-0560">Oxidoreductase</keyword>
<evidence type="ECO:0000256" key="3">
    <source>
        <dbReference type="ARBA" id="ARBA00022630"/>
    </source>
</evidence>
<dbReference type="EMBL" id="JAUFPN010000020">
    <property type="protein sequence ID" value="MDN3563218.1"/>
    <property type="molecule type" value="Genomic_DNA"/>
</dbReference>
<evidence type="ECO:0000256" key="4">
    <source>
        <dbReference type="ARBA" id="ARBA00022827"/>
    </source>
</evidence>
<dbReference type="SUPFAM" id="SSF47203">
    <property type="entry name" value="Acyl-CoA dehydrogenase C-terminal domain-like"/>
    <property type="match status" value="1"/>
</dbReference>
<name>A0ABT8A158_9PROT</name>
<dbReference type="Pfam" id="PF00441">
    <property type="entry name" value="Acyl-CoA_dh_1"/>
    <property type="match status" value="1"/>
</dbReference>
<dbReference type="Gene3D" id="1.20.140.10">
    <property type="entry name" value="Butyryl-CoA Dehydrogenase, subunit A, domain 3"/>
    <property type="match status" value="1"/>
</dbReference>
<dbReference type="InterPro" id="IPR013786">
    <property type="entry name" value="AcylCoA_DH/ox_N"/>
</dbReference>
<feature type="domain" description="Acyl-CoA dehydrogenase/oxidase C-terminal" evidence="6">
    <location>
        <begin position="219"/>
        <end position="341"/>
    </location>
</feature>
<dbReference type="GO" id="GO:0016491">
    <property type="term" value="F:oxidoreductase activity"/>
    <property type="evidence" value="ECO:0007669"/>
    <property type="project" value="UniProtKB-KW"/>
</dbReference>
<feature type="domain" description="Acyl-CoA dehydrogenase/oxidase N-terminal" evidence="7">
    <location>
        <begin position="21"/>
        <end position="106"/>
    </location>
</feature>
<dbReference type="PANTHER" id="PTHR48083:SF37">
    <property type="entry name" value="DEHYDROGENASE, PUTATIVE-RELATED"/>
    <property type="match status" value="1"/>
</dbReference>
<evidence type="ECO:0000259" key="7">
    <source>
        <dbReference type="Pfam" id="PF02771"/>
    </source>
</evidence>
<gene>
    <name evidence="8" type="ORF">QWZ14_02350</name>
</gene>
<keyword evidence="4" id="KW-0274">FAD</keyword>
<evidence type="ECO:0000313" key="9">
    <source>
        <dbReference type="Proteomes" id="UP001529369"/>
    </source>
</evidence>
<dbReference type="Gene3D" id="1.10.540.10">
    <property type="entry name" value="Acyl-CoA dehydrogenase/oxidase, N-terminal domain"/>
    <property type="match status" value="1"/>
</dbReference>
<evidence type="ECO:0000259" key="6">
    <source>
        <dbReference type="Pfam" id="PF00441"/>
    </source>
</evidence>
<dbReference type="InterPro" id="IPR036250">
    <property type="entry name" value="AcylCo_DH-like_C"/>
</dbReference>
<evidence type="ECO:0000256" key="2">
    <source>
        <dbReference type="ARBA" id="ARBA00009347"/>
    </source>
</evidence>
<sequence length="376" mass="38597">MPPSHDASRCLDALRRILPAIAARAPALDVDGAFPAEDVAALGEAGLLAAPLPPEHGGAGLGTDPAALAEALRLVGRASLPLGRLYEGHVNALRLVLRHGDAAQAAAAAADARDGAFFGVWNTDVPGEILGLEPRAGGIRLQGRKILCSGAGRVDRALVTARARPGDLPQMVLVPLPPGERADLARWTAQGMRASATGAVDFTGLDLPATALIGPAGAYEAQPDFSAGAWRFAAVQAGGIEALAEALRDHLRRTERGGDPYQAARLGEVATAAAGARLWVEAAAVRAEAGAEDSVAFVNLARLAVERAALEALTLVQRSIGLTAFLRPHPAERLSRDLATYLRQPGPDRALASAAAHVLAAPGAFGDLWAATGAGR</sequence>
<dbReference type="Gene3D" id="2.40.110.10">
    <property type="entry name" value="Butyryl-CoA Dehydrogenase, subunit A, domain 2"/>
    <property type="match status" value="1"/>
</dbReference>
<dbReference type="SUPFAM" id="SSF56645">
    <property type="entry name" value="Acyl-CoA dehydrogenase NM domain-like"/>
    <property type="match status" value="1"/>
</dbReference>
<evidence type="ECO:0000313" key="8">
    <source>
        <dbReference type="EMBL" id="MDN3563218.1"/>
    </source>
</evidence>
<dbReference type="InterPro" id="IPR009075">
    <property type="entry name" value="AcylCo_DH/oxidase_C"/>
</dbReference>
<accession>A0ABT8A158</accession>